<dbReference type="InterPro" id="IPR009288">
    <property type="entry name" value="AIG2-like_dom"/>
</dbReference>
<dbReference type="SUPFAM" id="SSF110857">
    <property type="entry name" value="Gamma-glutamyl cyclotransferase-like"/>
    <property type="match status" value="1"/>
</dbReference>
<keyword evidence="2" id="KW-0808">Transferase</keyword>
<dbReference type="EMBL" id="JASBNA010000001">
    <property type="protein sequence ID" value="KAK7696263.1"/>
    <property type="molecule type" value="Genomic_DNA"/>
</dbReference>
<sequence length="295" mass="32956">MDSRIIPRHTTAQNRWVPVTQASISDRSGKVHARFRVSRFVCLSSSQSRVCDLLDLDTATKYLARQLMLRGVVSAGATQRMSSHTAFFYGTLIHPSILRRVIGHEGEQLSICPAVLLDHTRHKVKNADYPGVLPFSRSVTLFQGRELTPDEKSVRGTLVSGLSESDVALLDIFEGDEYTREIVSAHPLTSFTPLTSNSSADTSIVPSTAPAIPDLSSLPPPVQAQTYLWAAPTSRLEPDLWEYAQFVRDSAWKWVGDKSRDNQDFIKVDERRAMNGKIISNRIIEDEEWEKSGNC</sequence>
<comment type="similarity">
    <text evidence="1">Belongs to the gamma-glutamylcyclotransferase family.</text>
</comment>
<evidence type="ECO:0000256" key="3">
    <source>
        <dbReference type="ARBA" id="ARBA00030602"/>
    </source>
</evidence>
<keyword evidence="6" id="KW-1185">Reference proteome</keyword>
<dbReference type="PANTHER" id="PTHR31544:SF2">
    <property type="entry name" value="AIG2-LIKE PROTEIN D"/>
    <property type="match status" value="1"/>
</dbReference>
<dbReference type="InterPro" id="IPR045038">
    <property type="entry name" value="AIG2-like"/>
</dbReference>
<feature type="domain" description="Gamma-glutamylcyclotransferase AIG2-like" evidence="4">
    <location>
        <begin position="87"/>
        <end position="184"/>
    </location>
</feature>
<evidence type="ECO:0000313" key="6">
    <source>
        <dbReference type="Proteomes" id="UP001385951"/>
    </source>
</evidence>
<proteinExistence type="inferred from homology"/>
<accession>A0AAW0GS61</accession>
<name>A0AAW0GS61_9APHY</name>
<dbReference type="Pfam" id="PF06094">
    <property type="entry name" value="GGACT"/>
    <property type="match status" value="1"/>
</dbReference>
<dbReference type="AlphaFoldDB" id="A0AAW0GS61"/>
<comment type="caution">
    <text evidence="5">The sequence shown here is derived from an EMBL/GenBank/DDBJ whole genome shotgun (WGS) entry which is preliminary data.</text>
</comment>
<protein>
    <recommendedName>
        <fullName evidence="3">Putative gamma-glutamylcyclotransferase</fullName>
    </recommendedName>
</protein>
<dbReference type="PANTHER" id="PTHR31544">
    <property type="entry name" value="AIG2-LIKE PROTEIN D"/>
    <property type="match status" value="1"/>
</dbReference>
<reference evidence="5 6" key="1">
    <citation type="submission" date="2022-09" db="EMBL/GenBank/DDBJ databases">
        <authorList>
            <person name="Palmer J.M."/>
        </authorList>
    </citation>
    <scope>NUCLEOTIDE SEQUENCE [LARGE SCALE GENOMIC DNA]</scope>
    <source>
        <strain evidence="5 6">DSM 7382</strain>
    </source>
</reference>
<evidence type="ECO:0000259" key="4">
    <source>
        <dbReference type="Pfam" id="PF06094"/>
    </source>
</evidence>
<dbReference type="InterPro" id="IPR013024">
    <property type="entry name" value="GGCT-like"/>
</dbReference>
<dbReference type="Proteomes" id="UP001385951">
    <property type="component" value="Unassembled WGS sequence"/>
</dbReference>
<dbReference type="CDD" id="cd06661">
    <property type="entry name" value="GGCT_like"/>
    <property type="match status" value="1"/>
</dbReference>
<evidence type="ECO:0000256" key="2">
    <source>
        <dbReference type="ARBA" id="ARBA00022679"/>
    </source>
</evidence>
<dbReference type="GO" id="GO:0016740">
    <property type="term" value="F:transferase activity"/>
    <property type="evidence" value="ECO:0007669"/>
    <property type="project" value="UniProtKB-KW"/>
</dbReference>
<organism evidence="5 6">
    <name type="scientific">Cerrena zonata</name>
    <dbReference type="NCBI Taxonomy" id="2478898"/>
    <lineage>
        <taxon>Eukaryota</taxon>
        <taxon>Fungi</taxon>
        <taxon>Dikarya</taxon>
        <taxon>Basidiomycota</taxon>
        <taxon>Agaricomycotina</taxon>
        <taxon>Agaricomycetes</taxon>
        <taxon>Polyporales</taxon>
        <taxon>Cerrenaceae</taxon>
        <taxon>Cerrena</taxon>
    </lineage>
</organism>
<evidence type="ECO:0000256" key="1">
    <source>
        <dbReference type="ARBA" id="ARBA00008861"/>
    </source>
</evidence>
<dbReference type="InterPro" id="IPR036568">
    <property type="entry name" value="GGCT-like_sf"/>
</dbReference>
<dbReference type="Gene3D" id="3.10.490.10">
    <property type="entry name" value="Gamma-glutamyl cyclotransferase-like"/>
    <property type="match status" value="1"/>
</dbReference>
<evidence type="ECO:0000313" key="5">
    <source>
        <dbReference type="EMBL" id="KAK7696263.1"/>
    </source>
</evidence>
<gene>
    <name evidence="5" type="ORF">QCA50_000916</name>
</gene>